<dbReference type="GO" id="GO:0006412">
    <property type="term" value="P:translation"/>
    <property type="evidence" value="ECO:0007669"/>
    <property type="project" value="TreeGrafter"/>
</dbReference>
<evidence type="ECO:0000256" key="2">
    <source>
        <dbReference type="ARBA" id="ARBA00022980"/>
    </source>
</evidence>
<dbReference type="PANTHER" id="PTHR10724">
    <property type="entry name" value="30S RIBOSOMAL PROTEIN S1"/>
    <property type="match status" value="1"/>
</dbReference>
<sequence length="125" mass="14556">MKIGDKIRGEITGIKPYGAFVQLANGLIGLIHISEIKTGYIDNIYRVLSVGEEVLVQVVDYDEYSQKASLSLRTLEEEKHHYQHRHRFSNSRLHIGFKPLADNLPVWIEENLEYLKQDQHRNKQI</sequence>
<dbReference type="NCBIfam" id="NF005573">
    <property type="entry name" value="PRK07252.1"/>
    <property type="match status" value="1"/>
</dbReference>
<gene>
    <name evidence="5" type="ORF">HHO37_04250</name>
</gene>
<proteinExistence type="inferred from homology"/>
<feature type="domain" description="S1 motif" evidence="4">
    <location>
        <begin position="4"/>
        <end position="73"/>
    </location>
</feature>
<dbReference type="Gene3D" id="2.40.50.140">
    <property type="entry name" value="Nucleic acid-binding proteins"/>
    <property type="match status" value="1"/>
</dbReference>
<comment type="caution">
    <text evidence="5">The sequence shown here is derived from an EMBL/GenBank/DDBJ whole genome shotgun (WGS) entry which is preliminary data.</text>
</comment>
<dbReference type="GO" id="GO:1990904">
    <property type="term" value="C:ribonucleoprotein complex"/>
    <property type="evidence" value="ECO:0007669"/>
    <property type="project" value="UniProtKB-KW"/>
</dbReference>
<dbReference type="AlphaFoldDB" id="A0A7X9LFH6"/>
<organism evidence="5 6">
    <name type="scientific">Streptococcus ratti</name>
    <dbReference type="NCBI Taxonomy" id="1341"/>
    <lineage>
        <taxon>Bacteria</taxon>
        <taxon>Bacillati</taxon>
        <taxon>Bacillota</taxon>
        <taxon>Bacilli</taxon>
        <taxon>Lactobacillales</taxon>
        <taxon>Streptococcaceae</taxon>
        <taxon>Streptococcus</taxon>
    </lineage>
</organism>
<comment type="similarity">
    <text evidence="1">Belongs to the bacterial ribosomal protein bS1 family.</text>
</comment>
<dbReference type="InterPro" id="IPR050437">
    <property type="entry name" value="Ribos_protein_bS1-like"/>
</dbReference>
<dbReference type="Pfam" id="PF00575">
    <property type="entry name" value="S1"/>
    <property type="match status" value="1"/>
</dbReference>
<dbReference type="InterPro" id="IPR003029">
    <property type="entry name" value="S1_domain"/>
</dbReference>
<evidence type="ECO:0000256" key="3">
    <source>
        <dbReference type="ARBA" id="ARBA00023274"/>
    </source>
</evidence>
<keyword evidence="3" id="KW-0687">Ribonucleoprotein</keyword>
<keyword evidence="2" id="KW-0689">Ribosomal protein</keyword>
<dbReference type="RefSeq" id="WP_193523309.1">
    <property type="nucleotide sequence ID" value="NZ_JABASA010000006.1"/>
</dbReference>
<dbReference type="SMART" id="SM00316">
    <property type="entry name" value="S1"/>
    <property type="match status" value="1"/>
</dbReference>
<dbReference type="SUPFAM" id="SSF50249">
    <property type="entry name" value="Nucleic acid-binding proteins"/>
    <property type="match status" value="1"/>
</dbReference>
<dbReference type="PANTHER" id="PTHR10724:SF7">
    <property type="entry name" value="SMALL RIBOSOMAL SUBUNIT PROTEIN BS1C"/>
    <property type="match status" value="1"/>
</dbReference>
<dbReference type="InterPro" id="IPR012340">
    <property type="entry name" value="NA-bd_OB-fold"/>
</dbReference>
<name>A0A7X9LFH6_STRRT</name>
<evidence type="ECO:0000256" key="1">
    <source>
        <dbReference type="ARBA" id="ARBA00006767"/>
    </source>
</evidence>
<reference evidence="5 6" key="1">
    <citation type="submission" date="2020-04" db="EMBL/GenBank/DDBJ databases">
        <title>MicrobeNet Type strains.</title>
        <authorList>
            <person name="Nicholson A.C."/>
        </authorList>
    </citation>
    <scope>NUCLEOTIDE SEQUENCE [LARGE SCALE GENOMIC DNA]</scope>
    <source>
        <strain evidence="5 6">DSM 22768</strain>
    </source>
</reference>
<accession>A0A7X9LFH6</accession>
<dbReference type="NCBIfam" id="NF040579">
    <property type="entry name" value="S1_dom_CvfD"/>
    <property type="match status" value="1"/>
</dbReference>
<dbReference type="Proteomes" id="UP000532121">
    <property type="component" value="Unassembled WGS sequence"/>
</dbReference>
<evidence type="ECO:0000259" key="4">
    <source>
        <dbReference type="PROSITE" id="PS50126"/>
    </source>
</evidence>
<evidence type="ECO:0000313" key="6">
    <source>
        <dbReference type="Proteomes" id="UP000532121"/>
    </source>
</evidence>
<evidence type="ECO:0000313" key="5">
    <source>
        <dbReference type="EMBL" id="NMD48905.1"/>
    </source>
</evidence>
<dbReference type="PROSITE" id="PS50126">
    <property type="entry name" value="S1"/>
    <property type="match status" value="1"/>
</dbReference>
<protein>
    <submittedName>
        <fullName evidence="5">S1 RNA-binding domain-containing protein</fullName>
    </submittedName>
</protein>
<dbReference type="GO" id="GO:0003729">
    <property type="term" value="F:mRNA binding"/>
    <property type="evidence" value="ECO:0007669"/>
    <property type="project" value="TreeGrafter"/>
</dbReference>
<dbReference type="EMBL" id="JABASA010000006">
    <property type="protein sequence ID" value="NMD48905.1"/>
    <property type="molecule type" value="Genomic_DNA"/>
</dbReference>
<dbReference type="GO" id="GO:0005840">
    <property type="term" value="C:ribosome"/>
    <property type="evidence" value="ECO:0007669"/>
    <property type="project" value="UniProtKB-KW"/>
</dbReference>
<dbReference type="GO" id="GO:0003735">
    <property type="term" value="F:structural constituent of ribosome"/>
    <property type="evidence" value="ECO:0007669"/>
    <property type="project" value="TreeGrafter"/>
</dbReference>